<feature type="compositionally biased region" description="Basic and acidic residues" evidence="2">
    <location>
        <begin position="540"/>
        <end position="549"/>
    </location>
</feature>
<evidence type="ECO:0000256" key="2">
    <source>
        <dbReference type="SAM" id="MobiDB-lite"/>
    </source>
</evidence>
<feature type="region of interest" description="Disordered" evidence="2">
    <location>
        <begin position="430"/>
        <end position="470"/>
    </location>
</feature>
<dbReference type="Proteomes" id="UP000727407">
    <property type="component" value="Unassembled WGS sequence"/>
</dbReference>
<proteinExistence type="predicted"/>
<dbReference type="PANTHER" id="PTHR18874">
    <property type="entry name" value="CMF/LEK/CENP CELL DIVISION-RELATED"/>
    <property type="match status" value="1"/>
</dbReference>
<feature type="region of interest" description="Disordered" evidence="2">
    <location>
        <begin position="177"/>
        <end position="250"/>
    </location>
</feature>
<feature type="compositionally biased region" description="Polar residues" evidence="2">
    <location>
        <begin position="517"/>
        <end position="528"/>
    </location>
</feature>
<protein>
    <submittedName>
        <fullName evidence="4">Centromere protein F-like isoform X1</fullName>
    </submittedName>
</protein>
<dbReference type="GO" id="GO:0008017">
    <property type="term" value="F:microtubule binding"/>
    <property type="evidence" value="ECO:0007669"/>
    <property type="project" value="InterPro"/>
</dbReference>
<feature type="compositionally biased region" description="Basic residues" evidence="2">
    <location>
        <begin position="701"/>
        <end position="710"/>
    </location>
</feature>
<feature type="compositionally biased region" description="Polar residues" evidence="2">
    <location>
        <begin position="1487"/>
        <end position="1498"/>
    </location>
</feature>
<dbReference type="GO" id="GO:0005634">
    <property type="term" value="C:nucleus"/>
    <property type="evidence" value="ECO:0007669"/>
    <property type="project" value="TreeGrafter"/>
</dbReference>
<feature type="coiled-coil region" evidence="1">
    <location>
        <begin position="104"/>
        <end position="131"/>
    </location>
</feature>
<dbReference type="Pfam" id="PF10481">
    <property type="entry name" value="CENP-F_N"/>
    <property type="match status" value="1"/>
</dbReference>
<evidence type="ECO:0000256" key="1">
    <source>
        <dbReference type="SAM" id="Coils"/>
    </source>
</evidence>
<dbReference type="InterPro" id="IPR018463">
    <property type="entry name" value="Centromere_CenpF_N"/>
</dbReference>
<feature type="region of interest" description="Disordered" evidence="2">
    <location>
        <begin position="344"/>
        <end position="377"/>
    </location>
</feature>
<dbReference type="GO" id="GO:0000922">
    <property type="term" value="C:spindle pole"/>
    <property type="evidence" value="ECO:0007669"/>
    <property type="project" value="TreeGrafter"/>
</dbReference>
<feature type="compositionally biased region" description="Polar residues" evidence="2">
    <location>
        <begin position="231"/>
        <end position="241"/>
    </location>
</feature>
<dbReference type="EMBL" id="QNUK01000141">
    <property type="protein sequence ID" value="KAF5900245.1"/>
    <property type="molecule type" value="Genomic_DNA"/>
</dbReference>
<dbReference type="OrthoDB" id="10255522at2759"/>
<feature type="compositionally biased region" description="Basic and acidic residues" evidence="2">
    <location>
        <begin position="437"/>
        <end position="458"/>
    </location>
</feature>
<evidence type="ECO:0000313" key="5">
    <source>
        <dbReference type="Proteomes" id="UP000727407"/>
    </source>
</evidence>
<comment type="caution">
    <text evidence="4">The sequence shown here is derived from an EMBL/GenBank/DDBJ whole genome shotgun (WGS) entry which is preliminary data.</text>
</comment>
<feature type="region of interest" description="Disordered" evidence="2">
    <location>
        <begin position="1554"/>
        <end position="1574"/>
    </location>
</feature>
<name>A0A8J4UQI7_CLAMG</name>
<sequence>MSWAADDWTLGLSGLVLKKVQELQAHNEKLNRERQQRQLQLDNSEAALHKQKQKYEEVRAELGAVQRELVGVREHAQGEARARDRLVQDLQAKVAQVCTLEGQLDSTRTLVQNLTQEVKRLEAELEKLQKESVSGDSVLFSTPCWNMNSPWDQSGKSNLRGEDVSKARQQLLFGDTTKTSASCVSSPFPQQPQRTPPLRRKNDQSETRPLPSVFPWERDDTRSTPRGKAASTHTNSSSNCSEVIPPTGAQNDGIEEALRKEIDGLRVRVSGLQQELQLEKESFRESESRLAQAQKELNSNEQSLTRSRDELARAQTRITQEGDRAQAAEQRVKHLQEELKCQRQNAETSRCNAEQRRKDMEREHQRELSELQRERQSMEKQHQQEINRLNQEIQQARTQHNTLQSQYDKLALQKQAVDRDLEVVQGKLKSTQSDLSESQKREAHTQAKLTESLKESEGLRVSLEQSKKRERSLEAEVKRLTEELAEALKLIKELQAQLAAPPPQQVVSRPIAGDSFSSVPSTYSSNAPPHQHISQRKKTLKTERPKISDKSGSLTCSSERKPGEGIDSEHISEFGSEDSTPVSINVQEGNRFGVERSSEAEVENSISASLEQDTGIEDADTDSCMSDSISEHVLKDDIYCDNNQKLNSSNQGQKRDSSSIAELKKENSALRDELKDIKRELDHRLDDLESQRRAEAEARTKLKQLSKKHSSQTEQHRVKTQELKDKGSKLEAQLEQERKEGARLREVVTTLQEEAEKRKEEVEREEEESKEEIINLKEALAQMEIKEEHLEKERETMQNELEVLKSELSQEREQRDREREEEKTLRKTYEVEGLKIAELQAELDRLQGSATLEDKNVNTNMPLTYLQLGNQANTTNDVTAIENEVAALNANIFFCDSVNLENTMFSKPFITECGTEIKSGEHSPVEQDTTSTGTLEDYTKATEGMNLDDTTILVLEVERMRVQRDREAERAKKTQKKLEALQNQVTSQTQQLTLAFENQSKHIECLLKEIQQRDSALQRQGEELQSSQKELALLKEEKQMTEMVNSLTSSAEKSAEVSAEPSCDLPLSSPATLDTREVTENEFLYTIKNKPLQSDRQSLTDVEVEGPPCNISATLDKANMSHVALSTKEYVMITSTNDHERDSANELPELVTNPEQDGGHASIETDAEHAQSSVVSSFIDIKELPEYLPKLLEHSSDGTSTLKMVIKKLHEAQNELSELKSRHDQLTLQLQEVSRQDLLSLKQEQEQLKLKLEFLNKESCLSEVYLKQDESNLLTNTEEESVSVTDLKEKVVIEESFEDGRPKSEDQLEDSERETCSSAQVHSLHEQLEAMQSELQLLSEKNRNQADELQLWRLSAMTPEETLDQDSSSNPIVIVREKQLVLSCDPTVLYSHTKQSSHMMQDGGVYSEFDTKDHQRDYQTTSEKSTEDMPSVFKAMELIADDNGAINDVNHLKAEVKTMSSKCATTNLSSEMEKCDHWNDLAHQIKQTGPSEDQQPGNQPCGISFHPESRQDGVGESGRKTKVMDPEFKTESAGRKDSGLSILRHDEVVNATQSGKANRNMTKQGNEHTLSADSQTCNSVVKEDNIEQAQTLEITGITSSRDKVGLKEVKSVCTQTNREKVEDFGSPQQKPVVLHVSTQTNGEQTILTKERKEENDDCTKSPPLSPPPASETERLLFSGSFPIPANPAHLAERIRRNRSRMSAAYDDTEYEPYGLPEVVMK</sequence>
<dbReference type="InterPro" id="IPR043513">
    <property type="entry name" value="Cenp-F"/>
</dbReference>
<feature type="compositionally biased region" description="Low complexity" evidence="2">
    <location>
        <begin position="1049"/>
        <end position="1062"/>
    </location>
</feature>
<feature type="non-terminal residue" evidence="4">
    <location>
        <position position="1721"/>
    </location>
</feature>
<feature type="region of interest" description="Disordered" evidence="2">
    <location>
        <begin position="1487"/>
        <end position="1520"/>
    </location>
</feature>
<feature type="region of interest" description="Disordered" evidence="2">
    <location>
        <begin position="1640"/>
        <end position="1673"/>
    </location>
</feature>
<dbReference type="GO" id="GO:0000775">
    <property type="term" value="C:chromosome, centromeric region"/>
    <property type="evidence" value="ECO:0007669"/>
    <property type="project" value="InterPro"/>
</dbReference>
<feature type="compositionally biased region" description="Basic and acidic residues" evidence="2">
    <location>
        <begin position="353"/>
        <end position="377"/>
    </location>
</feature>
<keyword evidence="1" id="KW-0175">Coiled coil</keyword>
<dbReference type="GO" id="GO:0010389">
    <property type="term" value="P:regulation of G2/M transition of mitotic cell cycle"/>
    <property type="evidence" value="ECO:0007669"/>
    <property type="project" value="TreeGrafter"/>
</dbReference>
<dbReference type="PANTHER" id="PTHR18874:SF10">
    <property type="entry name" value="CENTROMERE PROTEIN F"/>
    <property type="match status" value="1"/>
</dbReference>
<feature type="compositionally biased region" description="Basic and acidic residues" evidence="2">
    <location>
        <begin position="681"/>
        <end position="700"/>
    </location>
</feature>
<evidence type="ECO:0000259" key="3">
    <source>
        <dbReference type="Pfam" id="PF10481"/>
    </source>
</evidence>
<reference evidence="4" key="1">
    <citation type="submission" date="2020-07" db="EMBL/GenBank/DDBJ databases">
        <title>Clarias magur genome sequencing, assembly and annotation.</title>
        <authorList>
            <person name="Kushwaha B."/>
            <person name="Kumar R."/>
            <person name="Das P."/>
            <person name="Joshi C.G."/>
            <person name="Kumar D."/>
            <person name="Nagpure N.S."/>
            <person name="Pandey M."/>
            <person name="Agarwal S."/>
            <person name="Srivastava S."/>
            <person name="Singh M."/>
            <person name="Sahoo L."/>
            <person name="Jayasankar P."/>
            <person name="Meher P.K."/>
            <person name="Koringa P.G."/>
            <person name="Iquebal M.A."/>
            <person name="Das S.P."/>
            <person name="Bit A."/>
            <person name="Patnaik S."/>
            <person name="Patel N."/>
            <person name="Shah T.M."/>
            <person name="Hinsu A."/>
            <person name="Jena J.K."/>
        </authorList>
    </citation>
    <scope>NUCLEOTIDE SEQUENCE</scope>
    <source>
        <strain evidence="4">CIFAMagur01</strain>
        <tissue evidence="4">Testis</tissue>
    </source>
</reference>
<feature type="region of interest" description="Disordered" evidence="2">
    <location>
        <begin position="517"/>
        <end position="628"/>
    </location>
</feature>
<feature type="coiled-coil region" evidence="1">
    <location>
        <begin position="957"/>
        <end position="991"/>
    </location>
</feature>
<accession>A0A8J4UQI7</accession>
<dbReference type="GO" id="GO:0051310">
    <property type="term" value="P:metaphase chromosome alignment"/>
    <property type="evidence" value="ECO:0007669"/>
    <property type="project" value="TreeGrafter"/>
</dbReference>
<feature type="compositionally biased region" description="Basic and acidic residues" evidence="2">
    <location>
        <begin position="653"/>
        <end position="668"/>
    </location>
</feature>
<evidence type="ECO:0000313" key="4">
    <source>
        <dbReference type="EMBL" id="KAF5900245.1"/>
    </source>
</evidence>
<keyword evidence="5" id="KW-1185">Reference proteome</keyword>
<feature type="coiled-coil region" evidence="1">
    <location>
        <begin position="16"/>
        <end position="68"/>
    </location>
</feature>
<feature type="region of interest" description="Disordered" evidence="2">
    <location>
        <begin position="645"/>
        <end position="668"/>
    </location>
</feature>
<feature type="compositionally biased region" description="Basic and acidic residues" evidence="2">
    <location>
        <begin position="714"/>
        <end position="729"/>
    </location>
</feature>
<dbReference type="GO" id="GO:0070840">
    <property type="term" value="F:dynein complex binding"/>
    <property type="evidence" value="ECO:0007669"/>
    <property type="project" value="TreeGrafter"/>
</dbReference>
<feature type="compositionally biased region" description="Polar residues" evidence="2">
    <location>
        <begin position="577"/>
        <end position="588"/>
    </location>
</feature>
<feature type="region of interest" description="Disordered" evidence="2">
    <location>
        <begin position="1049"/>
        <end position="1070"/>
    </location>
</feature>
<feature type="coiled-coil region" evidence="1">
    <location>
        <begin position="1321"/>
        <end position="1348"/>
    </location>
</feature>
<feature type="domain" description="Centromere protein Cenp-F N-terminal" evidence="3">
    <location>
        <begin position="1"/>
        <end position="242"/>
    </location>
</feature>
<feature type="coiled-coil region" evidence="1">
    <location>
        <begin position="1202"/>
        <end position="1258"/>
    </location>
</feature>
<feature type="compositionally biased region" description="Basic and acidic residues" evidence="2">
    <location>
        <begin position="1507"/>
        <end position="1520"/>
    </location>
</feature>
<feature type="compositionally biased region" description="Basic and acidic residues" evidence="2">
    <location>
        <begin position="558"/>
        <end position="572"/>
    </location>
</feature>
<gene>
    <name evidence="4" type="ORF">DAT39_010028</name>
</gene>
<feature type="coiled-coil region" evidence="1">
    <location>
        <begin position="1017"/>
        <end position="1044"/>
    </location>
</feature>
<feature type="region of interest" description="Disordered" evidence="2">
    <location>
        <begin position="681"/>
        <end position="738"/>
    </location>
</feature>
<dbReference type="GO" id="GO:0000278">
    <property type="term" value="P:mitotic cell cycle"/>
    <property type="evidence" value="ECO:0007669"/>
    <property type="project" value="TreeGrafter"/>
</dbReference>
<organism evidence="4 5">
    <name type="scientific">Clarias magur</name>
    <name type="common">Asian catfish</name>
    <name type="synonym">Macropteronotus magur</name>
    <dbReference type="NCBI Taxonomy" id="1594786"/>
    <lineage>
        <taxon>Eukaryota</taxon>
        <taxon>Metazoa</taxon>
        <taxon>Chordata</taxon>
        <taxon>Craniata</taxon>
        <taxon>Vertebrata</taxon>
        <taxon>Euteleostomi</taxon>
        <taxon>Actinopterygii</taxon>
        <taxon>Neopterygii</taxon>
        <taxon>Teleostei</taxon>
        <taxon>Ostariophysi</taxon>
        <taxon>Siluriformes</taxon>
        <taxon>Clariidae</taxon>
        <taxon>Clarias</taxon>
    </lineage>
</organism>
<feature type="compositionally biased region" description="Basic and acidic residues" evidence="2">
    <location>
        <begin position="1648"/>
        <end position="1659"/>
    </location>
</feature>